<accession>A0A849I646</accession>
<keyword evidence="2" id="KW-1277">Toxin-antitoxin system</keyword>
<sequence length="95" mass="10702">MGVSFGPAALRDLRSILAHLAHESPRAASEFSAAIIDLWERLSEFPDAGAPAGTRGHRFVMISGFPYKVFYRPIGQSELRVVRIRHARRRPLRFS</sequence>
<dbReference type="PANTHER" id="PTHR33755">
    <property type="entry name" value="TOXIN PARE1-RELATED"/>
    <property type="match status" value="1"/>
</dbReference>
<reference evidence="3 4" key="1">
    <citation type="submission" date="2020-04" db="EMBL/GenBank/DDBJ databases">
        <title>Enterovirga sp. isolate from soil.</title>
        <authorList>
            <person name="Chea S."/>
            <person name="Kim D.-U."/>
        </authorList>
    </citation>
    <scope>NUCLEOTIDE SEQUENCE [LARGE SCALE GENOMIC DNA]</scope>
    <source>
        <strain evidence="3 4">DB1703</strain>
    </source>
</reference>
<dbReference type="RefSeq" id="WP_171218654.1">
    <property type="nucleotide sequence ID" value="NZ_JABEPP010000003.1"/>
</dbReference>
<proteinExistence type="inferred from homology"/>
<evidence type="ECO:0000256" key="2">
    <source>
        <dbReference type="ARBA" id="ARBA00022649"/>
    </source>
</evidence>
<organism evidence="3 4">
    <name type="scientific">Enterovirga aerilata</name>
    <dbReference type="NCBI Taxonomy" id="2730920"/>
    <lineage>
        <taxon>Bacteria</taxon>
        <taxon>Pseudomonadati</taxon>
        <taxon>Pseudomonadota</taxon>
        <taxon>Alphaproteobacteria</taxon>
        <taxon>Hyphomicrobiales</taxon>
        <taxon>Methylobacteriaceae</taxon>
        <taxon>Enterovirga</taxon>
    </lineage>
</organism>
<dbReference type="Pfam" id="PF05016">
    <property type="entry name" value="ParE_toxin"/>
    <property type="match status" value="1"/>
</dbReference>
<comment type="similarity">
    <text evidence="1">Belongs to the RelE toxin family.</text>
</comment>
<comment type="caution">
    <text evidence="3">The sequence shown here is derived from an EMBL/GenBank/DDBJ whole genome shotgun (WGS) entry which is preliminary data.</text>
</comment>
<dbReference type="Gene3D" id="3.30.2310.20">
    <property type="entry name" value="RelE-like"/>
    <property type="match status" value="1"/>
</dbReference>
<dbReference type="AlphaFoldDB" id="A0A849I646"/>
<dbReference type="InterPro" id="IPR035093">
    <property type="entry name" value="RelE/ParE_toxin_dom_sf"/>
</dbReference>
<protein>
    <submittedName>
        <fullName evidence="3">Type II toxin-antitoxin system RelE/ParE family toxin</fullName>
    </submittedName>
</protein>
<dbReference type="InterPro" id="IPR051803">
    <property type="entry name" value="TA_system_RelE-like_toxin"/>
</dbReference>
<keyword evidence="4" id="KW-1185">Reference proteome</keyword>
<dbReference type="EMBL" id="JABEPP010000003">
    <property type="protein sequence ID" value="NNM73164.1"/>
    <property type="molecule type" value="Genomic_DNA"/>
</dbReference>
<evidence type="ECO:0000313" key="3">
    <source>
        <dbReference type="EMBL" id="NNM73164.1"/>
    </source>
</evidence>
<evidence type="ECO:0000313" key="4">
    <source>
        <dbReference type="Proteomes" id="UP000564885"/>
    </source>
</evidence>
<evidence type="ECO:0000256" key="1">
    <source>
        <dbReference type="ARBA" id="ARBA00006226"/>
    </source>
</evidence>
<name>A0A849I646_9HYPH</name>
<gene>
    <name evidence="3" type="ORF">HJG44_12315</name>
</gene>
<dbReference type="Proteomes" id="UP000564885">
    <property type="component" value="Unassembled WGS sequence"/>
</dbReference>
<dbReference type="InterPro" id="IPR007712">
    <property type="entry name" value="RelE/ParE_toxin"/>
</dbReference>